<keyword evidence="5" id="KW-1185">Reference proteome</keyword>
<name>A0A369B0W8_9ENTE</name>
<dbReference type="Pfam" id="PF13377">
    <property type="entry name" value="Peripla_BP_3"/>
    <property type="match status" value="1"/>
</dbReference>
<dbReference type="InterPro" id="IPR000843">
    <property type="entry name" value="HTH_LacI"/>
</dbReference>
<dbReference type="PRINTS" id="PR00036">
    <property type="entry name" value="HTHLACI"/>
</dbReference>
<evidence type="ECO:0000256" key="2">
    <source>
        <dbReference type="ARBA" id="ARBA00023125"/>
    </source>
</evidence>
<evidence type="ECO:0000256" key="1">
    <source>
        <dbReference type="ARBA" id="ARBA00023015"/>
    </source>
</evidence>
<protein>
    <submittedName>
        <fullName evidence="4">Uncharacterized protein</fullName>
    </submittedName>
</protein>
<evidence type="ECO:0000313" key="4">
    <source>
        <dbReference type="EMBL" id="RSU01787.1"/>
    </source>
</evidence>
<dbReference type="SUPFAM" id="SSF53822">
    <property type="entry name" value="Periplasmic binding protein-like I"/>
    <property type="match status" value="1"/>
</dbReference>
<reference evidence="4 5" key="1">
    <citation type="submission" date="2017-05" db="EMBL/GenBank/DDBJ databases">
        <title>Vagococcus spp. assemblies.</title>
        <authorList>
            <person name="Gulvik C.A."/>
        </authorList>
    </citation>
    <scope>NUCLEOTIDE SEQUENCE [LARGE SCALE GENOMIC DNA]</scope>
    <source>
        <strain evidence="4 5">NCFB 2497</strain>
    </source>
</reference>
<dbReference type="EMBL" id="NGJX01000006">
    <property type="protein sequence ID" value="RSU01787.1"/>
    <property type="molecule type" value="Genomic_DNA"/>
</dbReference>
<organism evidence="4 5">
    <name type="scientific">Vagococcus fluvialis</name>
    <dbReference type="NCBI Taxonomy" id="2738"/>
    <lineage>
        <taxon>Bacteria</taxon>
        <taxon>Bacillati</taxon>
        <taxon>Bacillota</taxon>
        <taxon>Bacilli</taxon>
        <taxon>Lactobacillales</taxon>
        <taxon>Enterococcaceae</taxon>
        <taxon>Vagococcus</taxon>
    </lineage>
</organism>
<dbReference type="Gene3D" id="1.10.260.40">
    <property type="entry name" value="lambda repressor-like DNA-binding domains"/>
    <property type="match status" value="1"/>
</dbReference>
<dbReference type="InterPro" id="IPR028082">
    <property type="entry name" value="Peripla_BP_I"/>
</dbReference>
<dbReference type="InterPro" id="IPR010982">
    <property type="entry name" value="Lambda_DNA-bd_dom_sf"/>
</dbReference>
<dbReference type="GO" id="GO:0003700">
    <property type="term" value="F:DNA-binding transcription factor activity"/>
    <property type="evidence" value="ECO:0007669"/>
    <property type="project" value="TreeGrafter"/>
</dbReference>
<gene>
    <name evidence="4" type="ORF">CBF32_07255</name>
</gene>
<dbReference type="GO" id="GO:0000976">
    <property type="term" value="F:transcription cis-regulatory region binding"/>
    <property type="evidence" value="ECO:0007669"/>
    <property type="project" value="TreeGrafter"/>
</dbReference>
<keyword evidence="1" id="KW-0805">Transcription regulation</keyword>
<accession>A0A369B0W8</accession>
<dbReference type="CDD" id="cd01392">
    <property type="entry name" value="HTH_LacI"/>
    <property type="match status" value="1"/>
</dbReference>
<dbReference type="PROSITE" id="PS00356">
    <property type="entry name" value="HTH_LACI_1"/>
    <property type="match status" value="1"/>
</dbReference>
<dbReference type="PANTHER" id="PTHR30146:SF149">
    <property type="entry name" value="HTH-TYPE TRANSCRIPTIONAL REGULATOR EBGR"/>
    <property type="match status" value="1"/>
</dbReference>
<dbReference type="PROSITE" id="PS50932">
    <property type="entry name" value="HTH_LACI_2"/>
    <property type="match status" value="1"/>
</dbReference>
<dbReference type="InterPro" id="IPR046335">
    <property type="entry name" value="LacI/GalR-like_sensor"/>
</dbReference>
<dbReference type="SMART" id="SM00354">
    <property type="entry name" value="HTH_LACI"/>
    <property type="match status" value="1"/>
</dbReference>
<dbReference type="GeneID" id="63146451"/>
<keyword evidence="2" id="KW-0238">DNA-binding</keyword>
<dbReference type="SUPFAM" id="SSF47413">
    <property type="entry name" value="lambda repressor-like DNA-binding domains"/>
    <property type="match status" value="1"/>
</dbReference>
<comment type="caution">
    <text evidence="4">The sequence shown here is derived from an EMBL/GenBank/DDBJ whole genome shotgun (WGS) entry which is preliminary data.</text>
</comment>
<dbReference type="OrthoDB" id="43195at2"/>
<evidence type="ECO:0000313" key="5">
    <source>
        <dbReference type="Proteomes" id="UP000288197"/>
    </source>
</evidence>
<dbReference type="RefSeq" id="WP_114289667.1">
    <property type="nucleotide sequence ID" value="NZ_CP081461.1"/>
</dbReference>
<dbReference type="AlphaFoldDB" id="A0A369B0W8"/>
<keyword evidence="3" id="KW-0804">Transcription</keyword>
<dbReference type="Gene3D" id="3.40.50.2300">
    <property type="match status" value="2"/>
</dbReference>
<proteinExistence type="predicted"/>
<dbReference type="CDD" id="cd01544">
    <property type="entry name" value="PBP1_GalR"/>
    <property type="match status" value="1"/>
</dbReference>
<dbReference type="Proteomes" id="UP000288197">
    <property type="component" value="Unassembled WGS sequence"/>
</dbReference>
<evidence type="ECO:0000256" key="3">
    <source>
        <dbReference type="ARBA" id="ARBA00023163"/>
    </source>
</evidence>
<dbReference type="Pfam" id="PF00356">
    <property type="entry name" value="LacI"/>
    <property type="match status" value="1"/>
</dbReference>
<dbReference type="PANTHER" id="PTHR30146">
    <property type="entry name" value="LACI-RELATED TRANSCRIPTIONAL REPRESSOR"/>
    <property type="match status" value="1"/>
</dbReference>
<sequence length="328" mass="36850">MATIKDIAEKAGVSPASVSRVLNYDATLSINDESKRRIFEVAEELNYTKHQKKNLVNNKVFKLVQWYDDKEELEDLYYLAIRLGIENQAEALDITILREDLNELSSETCHGIIALGKFDKSEIDKLASHHSTILFVDYDATNLGYSSIVVDFRQAITQVMSVILESNKNNIGIISGVEKTKSLGQEIKDIRLELFQNETNKYPDIQLTHILESAFTVQDAYENMKNYLQKNGKDNLYGIIFTSSDAIAIGTMRALLEEKVSIPNDVGIISFNDISVAKYVTPALTTIKVYTEQMGKLAINTINALLNEPSEVPVRLEVGTTLVRRESC</sequence>